<keyword evidence="3" id="KW-1185">Reference proteome</keyword>
<dbReference type="InterPro" id="IPR008523">
    <property type="entry name" value="DUF805"/>
</dbReference>
<proteinExistence type="predicted"/>
<accession>A0A2U8FLJ5</accession>
<dbReference type="Pfam" id="PF05656">
    <property type="entry name" value="DUF805"/>
    <property type="match status" value="1"/>
</dbReference>
<protein>
    <submittedName>
        <fullName evidence="2">DUF805 domain-containing protein</fullName>
    </submittedName>
</protein>
<keyword evidence="1" id="KW-0812">Transmembrane</keyword>
<dbReference type="AlphaFoldDB" id="A0A2U8FLJ5"/>
<evidence type="ECO:0000313" key="2">
    <source>
        <dbReference type="EMBL" id="AWI51900.1"/>
    </source>
</evidence>
<feature type="transmembrane region" description="Helical" evidence="1">
    <location>
        <begin position="98"/>
        <end position="119"/>
    </location>
</feature>
<name>A0A2U8FLJ5_9PAST</name>
<sequence length="144" mass="16512">MIWYKGLFSFQGRLNRQGFWTGIAINFAFLFILVNFLPNPTAFNTIMLLPLAISLYSCLAIIVKRLHDRNRSGKNAFILCVPIACYLMAQSTTGDIAWLLGLLMPMLICTIVFLEWGFFRSYPQANQYGEQGLPFIFKEKIKTL</sequence>
<dbReference type="GO" id="GO:0005886">
    <property type="term" value="C:plasma membrane"/>
    <property type="evidence" value="ECO:0007669"/>
    <property type="project" value="TreeGrafter"/>
</dbReference>
<feature type="transmembrane region" description="Helical" evidence="1">
    <location>
        <begin position="43"/>
        <end position="63"/>
    </location>
</feature>
<evidence type="ECO:0000256" key="1">
    <source>
        <dbReference type="SAM" id="Phobius"/>
    </source>
</evidence>
<feature type="transmembrane region" description="Helical" evidence="1">
    <location>
        <begin position="18"/>
        <end position="37"/>
    </location>
</feature>
<feature type="transmembrane region" description="Helical" evidence="1">
    <location>
        <begin position="75"/>
        <end position="92"/>
    </location>
</feature>
<dbReference type="RefSeq" id="WP_108925131.1">
    <property type="nucleotide sequence ID" value="NZ_CP029206.1"/>
</dbReference>
<dbReference type="KEGG" id="apor:DDU33_10600"/>
<reference evidence="3" key="1">
    <citation type="submission" date="2018-05" db="EMBL/GenBank/DDBJ databases">
        <title>Complete genome sequence of Actinobacillus porcitonsillarum reference strain 9953L55 (CCUG 46996).</title>
        <authorList>
            <person name="Dona V."/>
            <person name="Perreten V."/>
        </authorList>
    </citation>
    <scope>NUCLEOTIDE SEQUENCE [LARGE SCALE GENOMIC DNA]</scope>
    <source>
        <strain evidence="3">9953L55</strain>
    </source>
</reference>
<gene>
    <name evidence="2" type="ORF">DDU33_10600</name>
</gene>
<dbReference type="Proteomes" id="UP000244920">
    <property type="component" value="Chromosome"/>
</dbReference>
<evidence type="ECO:0000313" key="3">
    <source>
        <dbReference type="Proteomes" id="UP000244920"/>
    </source>
</evidence>
<keyword evidence="1" id="KW-1133">Transmembrane helix</keyword>
<dbReference type="PANTHER" id="PTHR34980:SF1">
    <property type="entry name" value="INNER MEMBRANE PROTEIN"/>
    <property type="match status" value="1"/>
</dbReference>
<dbReference type="EMBL" id="CP029206">
    <property type="protein sequence ID" value="AWI51900.1"/>
    <property type="molecule type" value="Genomic_DNA"/>
</dbReference>
<dbReference type="PANTHER" id="PTHR34980">
    <property type="entry name" value="INNER MEMBRANE PROTEIN-RELATED-RELATED"/>
    <property type="match status" value="1"/>
</dbReference>
<keyword evidence="1" id="KW-0472">Membrane</keyword>
<organism evidence="2 3">
    <name type="scientific">Actinobacillus porcitonsillarum</name>
    <dbReference type="NCBI Taxonomy" id="189834"/>
    <lineage>
        <taxon>Bacteria</taxon>
        <taxon>Pseudomonadati</taxon>
        <taxon>Pseudomonadota</taxon>
        <taxon>Gammaproteobacteria</taxon>
        <taxon>Pasteurellales</taxon>
        <taxon>Pasteurellaceae</taxon>
        <taxon>Actinobacillus</taxon>
    </lineage>
</organism>